<dbReference type="RefSeq" id="XP_047781687.1">
    <property type="nucleotide sequence ID" value="XM_047920302.1"/>
</dbReference>
<reference evidence="8 9" key="1">
    <citation type="journal article" date="2021" name="Environ. Microbiol.">
        <title>Gene family expansions and transcriptome signatures uncover fungal adaptations to wood decay.</title>
        <authorList>
            <person name="Hage H."/>
            <person name="Miyauchi S."/>
            <person name="Viragh M."/>
            <person name="Drula E."/>
            <person name="Min B."/>
            <person name="Chaduli D."/>
            <person name="Navarro D."/>
            <person name="Favel A."/>
            <person name="Norest M."/>
            <person name="Lesage-Meessen L."/>
            <person name="Balint B."/>
            <person name="Merenyi Z."/>
            <person name="de Eugenio L."/>
            <person name="Morin E."/>
            <person name="Martinez A.T."/>
            <person name="Baldrian P."/>
            <person name="Stursova M."/>
            <person name="Martinez M.J."/>
            <person name="Novotny C."/>
            <person name="Magnuson J.K."/>
            <person name="Spatafora J.W."/>
            <person name="Maurice S."/>
            <person name="Pangilinan J."/>
            <person name="Andreopoulos W."/>
            <person name="LaButti K."/>
            <person name="Hundley H."/>
            <person name="Na H."/>
            <person name="Kuo A."/>
            <person name="Barry K."/>
            <person name="Lipzen A."/>
            <person name="Henrissat B."/>
            <person name="Riley R."/>
            <person name="Ahrendt S."/>
            <person name="Nagy L.G."/>
            <person name="Grigoriev I.V."/>
            <person name="Martin F."/>
            <person name="Rosso M.N."/>
        </authorList>
    </citation>
    <scope>NUCLEOTIDE SEQUENCE [LARGE SCALE GENOMIC DNA]</scope>
    <source>
        <strain evidence="8 9">CIRM-BRFM 1785</strain>
    </source>
</reference>
<dbReference type="GeneID" id="72001034"/>
<dbReference type="Gene3D" id="1.10.10.970">
    <property type="entry name" value="RNA 2'-phosphotransferase, Tpt1/KptA family, N-terminal domain"/>
    <property type="match status" value="1"/>
</dbReference>
<comment type="catalytic activity">
    <reaction evidence="6">
        <text>2'-phospho-[ligated tRNA] + NAD(+) = mature tRNA + ADP-alpha-D-ribose 1'',2''-cyclic phosphate + nicotinamide</text>
        <dbReference type="Rhea" id="RHEA:23324"/>
        <dbReference type="Rhea" id="RHEA-COMP:11106"/>
        <dbReference type="Rhea" id="RHEA-COMP:11107"/>
        <dbReference type="ChEBI" id="CHEBI:17154"/>
        <dbReference type="ChEBI" id="CHEBI:57540"/>
        <dbReference type="ChEBI" id="CHEBI:76596"/>
        <dbReference type="ChEBI" id="CHEBI:82883"/>
        <dbReference type="ChEBI" id="CHEBI:85027"/>
        <dbReference type="EC" id="2.7.1.160"/>
    </reaction>
</comment>
<dbReference type="InterPro" id="IPR042081">
    <property type="entry name" value="RNA_2'-PTrans_C"/>
</dbReference>
<dbReference type="PANTHER" id="PTHR12684">
    <property type="entry name" value="PUTATIVE PHOSPHOTRANSFERASE"/>
    <property type="match status" value="1"/>
</dbReference>
<evidence type="ECO:0000256" key="1">
    <source>
        <dbReference type="ARBA" id="ARBA00003343"/>
    </source>
</evidence>
<dbReference type="InterPro" id="IPR042080">
    <property type="entry name" value="RNA_2'-PTrans_N"/>
</dbReference>
<keyword evidence="4" id="KW-0808">Transferase</keyword>
<keyword evidence="9" id="KW-1185">Reference proteome</keyword>
<feature type="region of interest" description="Disordered" evidence="7">
    <location>
        <begin position="217"/>
        <end position="240"/>
    </location>
</feature>
<feature type="compositionally biased region" description="Basic and acidic residues" evidence="7">
    <location>
        <begin position="217"/>
        <end position="228"/>
    </location>
</feature>
<dbReference type="EC" id="2.7.1.160" evidence="3"/>
<evidence type="ECO:0000313" key="8">
    <source>
        <dbReference type="EMBL" id="KAH9840037.1"/>
    </source>
</evidence>
<evidence type="ECO:0000256" key="6">
    <source>
        <dbReference type="ARBA" id="ARBA00047949"/>
    </source>
</evidence>
<comment type="function">
    <text evidence="1">Catalyzes the last step of tRNA splicing, the transfer of the splice junction 2'-phosphate from ligated tRNA to NAD to produce ADP-ribose 1''-2'' cyclic phosphate.</text>
</comment>
<dbReference type="Proteomes" id="UP000814176">
    <property type="component" value="Unassembled WGS sequence"/>
</dbReference>
<evidence type="ECO:0000256" key="3">
    <source>
        <dbReference type="ARBA" id="ARBA00012007"/>
    </source>
</evidence>
<dbReference type="SUPFAM" id="SSF56399">
    <property type="entry name" value="ADP-ribosylation"/>
    <property type="match status" value="1"/>
</dbReference>
<dbReference type="Pfam" id="PF01885">
    <property type="entry name" value="PTS_2-RNA"/>
    <property type="match status" value="1"/>
</dbReference>
<organism evidence="8 9">
    <name type="scientific">Rhodofomes roseus</name>
    <dbReference type="NCBI Taxonomy" id="34475"/>
    <lineage>
        <taxon>Eukaryota</taxon>
        <taxon>Fungi</taxon>
        <taxon>Dikarya</taxon>
        <taxon>Basidiomycota</taxon>
        <taxon>Agaricomycotina</taxon>
        <taxon>Agaricomycetes</taxon>
        <taxon>Polyporales</taxon>
        <taxon>Rhodofomes</taxon>
    </lineage>
</organism>
<evidence type="ECO:0000256" key="4">
    <source>
        <dbReference type="ARBA" id="ARBA00022679"/>
    </source>
</evidence>
<dbReference type="EMBL" id="JADCUA010000005">
    <property type="protein sequence ID" value="KAH9840037.1"/>
    <property type="molecule type" value="Genomic_DNA"/>
</dbReference>
<dbReference type="InterPro" id="IPR002745">
    <property type="entry name" value="Ptrans_KptA/Tpt1"/>
</dbReference>
<evidence type="ECO:0000256" key="2">
    <source>
        <dbReference type="ARBA" id="ARBA00009836"/>
    </source>
</evidence>
<dbReference type="PANTHER" id="PTHR12684:SF2">
    <property type="entry name" value="TRNA 2'-PHOSPHOTRANSFERASE 1"/>
    <property type="match status" value="1"/>
</dbReference>
<name>A0ABQ8KQ86_9APHY</name>
<comment type="similarity">
    <text evidence="2">Belongs to the KptA/TPT1 family.</text>
</comment>
<evidence type="ECO:0000256" key="5">
    <source>
        <dbReference type="ARBA" id="ARBA00023027"/>
    </source>
</evidence>
<keyword evidence="5" id="KW-0520">NAD</keyword>
<comment type="caution">
    <text evidence="8">The sequence shown here is derived from an EMBL/GenBank/DDBJ whole genome shotgun (WGS) entry which is preliminary data.</text>
</comment>
<evidence type="ECO:0000256" key="7">
    <source>
        <dbReference type="SAM" id="MobiDB-lite"/>
    </source>
</evidence>
<dbReference type="Gene3D" id="3.20.170.30">
    <property type="match status" value="1"/>
</dbReference>
<proteinExistence type="inferred from homology"/>
<protein>
    <recommendedName>
        <fullName evidence="3">2'-phosphotransferase</fullName>
        <ecNumber evidence="3">2.7.1.160</ecNumber>
    </recommendedName>
</protein>
<sequence length="240" mass="26752">MSKTLSWVLRHGSQAEGLAMRPDGYVRVDDLLKIPKMREMDFHNLENIVQNDSKSRYDLKCERDESLEPPKEIWWIRANQGHSMKEVKLDLKLMNSVKDIPTGIAVHGTTRKAWELIQKQGLSKMSRNHIHLAQGVPGSGVISMRNSSQILIYVDVQKALEAGIKFFLSANGVVLTEGDEKGFLGPQFFARVETAKGEALPGWETTQAVPRIKEVKKAEAAEKDKPTEVDATVAGSVTDT</sequence>
<evidence type="ECO:0000313" key="9">
    <source>
        <dbReference type="Proteomes" id="UP000814176"/>
    </source>
</evidence>
<accession>A0ABQ8KQ86</accession>
<gene>
    <name evidence="8" type="ORF">C8Q71DRAFT_703174</name>
</gene>